<dbReference type="Proteomes" id="UP000053477">
    <property type="component" value="Unassembled WGS sequence"/>
</dbReference>
<dbReference type="InParanoid" id="A0A0H2RVS9"/>
<dbReference type="OrthoDB" id="3242409at2759"/>
<evidence type="ECO:0000256" key="1">
    <source>
        <dbReference type="SAM" id="MobiDB-lite"/>
    </source>
</evidence>
<sequence length="100" mass="11015">MLFIDGPESSVHLNSFDFVMSSGTNNEMTHVLSVVFVSRMIFGLRDLGTEITEGTDAWRTRVEQEEATIRFRVPTTVLSQSSDFPNDSDTHGSSEAASSP</sequence>
<feature type="region of interest" description="Disordered" evidence="1">
    <location>
        <begin position="78"/>
        <end position="100"/>
    </location>
</feature>
<dbReference type="EMBL" id="KQ085919">
    <property type="protein sequence ID" value="KLO16160.1"/>
    <property type="molecule type" value="Genomic_DNA"/>
</dbReference>
<dbReference type="AlphaFoldDB" id="A0A0H2RVS9"/>
<proteinExistence type="predicted"/>
<reference evidence="2 3" key="1">
    <citation type="submission" date="2015-04" db="EMBL/GenBank/DDBJ databases">
        <title>Complete genome sequence of Schizopora paradoxa KUC8140, a cosmopolitan wood degrader in East Asia.</title>
        <authorList>
            <consortium name="DOE Joint Genome Institute"/>
            <person name="Min B."/>
            <person name="Park H."/>
            <person name="Jang Y."/>
            <person name="Kim J.-J."/>
            <person name="Kim K.H."/>
            <person name="Pangilinan J."/>
            <person name="Lipzen A."/>
            <person name="Riley R."/>
            <person name="Grigoriev I.V."/>
            <person name="Spatafora J.W."/>
            <person name="Choi I.-G."/>
        </authorList>
    </citation>
    <scope>NUCLEOTIDE SEQUENCE [LARGE SCALE GENOMIC DNA]</scope>
    <source>
        <strain evidence="2 3">KUC8140</strain>
    </source>
</reference>
<organism evidence="2 3">
    <name type="scientific">Schizopora paradoxa</name>
    <dbReference type="NCBI Taxonomy" id="27342"/>
    <lineage>
        <taxon>Eukaryota</taxon>
        <taxon>Fungi</taxon>
        <taxon>Dikarya</taxon>
        <taxon>Basidiomycota</taxon>
        <taxon>Agaricomycotina</taxon>
        <taxon>Agaricomycetes</taxon>
        <taxon>Hymenochaetales</taxon>
        <taxon>Schizoporaceae</taxon>
        <taxon>Schizopora</taxon>
    </lineage>
</organism>
<name>A0A0H2RVS9_9AGAM</name>
<protein>
    <submittedName>
        <fullName evidence="2">Uncharacterized protein</fullName>
    </submittedName>
</protein>
<gene>
    <name evidence="2" type="ORF">SCHPADRAFT_223085</name>
</gene>
<keyword evidence="3" id="KW-1185">Reference proteome</keyword>
<evidence type="ECO:0000313" key="2">
    <source>
        <dbReference type="EMBL" id="KLO16160.1"/>
    </source>
</evidence>
<accession>A0A0H2RVS9</accession>
<evidence type="ECO:0000313" key="3">
    <source>
        <dbReference type="Proteomes" id="UP000053477"/>
    </source>
</evidence>